<dbReference type="RefSeq" id="WP_054341902.1">
    <property type="nucleotide sequence ID" value="NZ_FTOE01000017.1"/>
</dbReference>
<evidence type="ECO:0000313" key="3">
    <source>
        <dbReference type="Proteomes" id="UP000185999"/>
    </source>
</evidence>
<dbReference type="GO" id="GO:0005829">
    <property type="term" value="C:cytosol"/>
    <property type="evidence" value="ECO:0007669"/>
    <property type="project" value="TreeGrafter"/>
</dbReference>
<dbReference type="STRING" id="619304.SAMN05421760_11737"/>
<dbReference type="SUPFAM" id="SSF53613">
    <property type="entry name" value="Ribokinase-like"/>
    <property type="match status" value="1"/>
</dbReference>
<dbReference type="Gene3D" id="3.40.1190.20">
    <property type="match status" value="1"/>
</dbReference>
<sequence length="149" mass="15928">MYNYSYQHAVPVALTIAGLYSSAGAGIQADLKAFSVLWVYRAAAITAVTAQLRSVLQYLNITVIKIGMLGDASAVETIAAILKAYSQPPLVNAPVIVPKSGNVLLQCVVILLLGKRLFSLAILLTSNLPETARLTDLPEPVTVQKCIKF</sequence>
<dbReference type="GO" id="GO:0009229">
    <property type="term" value="P:thiamine diphosphate biosynthetic process"/>
    <property type="evidence" value="ECO:0007669"/>
    <property type="project" value="UniProtKB-UniPathway"/>
</dbReference>
<dbReference type="PANTHER" id="PTHR20858:SF17">
    <property type="entry name" value="HYDROXYMETHYLPYRIMIDINE_PHOSPHOMETHYLPYRIMIDINE KINASE THI20-RELATED"/>
    <property type="match status" value="1"/>
</dbReference>
<dbReference type="Proteomes" id="UP000185999">
    <property type="component" value="Unassembled WGS sequence"/>
</dbReference>
<dbReference type="GO" id="GO:0009228">
    <property type="term" value="P:thiamine biosynthetic process"/>
    <property type="evidence" value="ECO:0007669"/>
    <property type="project" value="TreeGrafter"/>
</dbReference>
<dbReference type="InterPro" id="IPR029056">
    <property type="entry name" value="Ribokinase-like"/>
</dbReference>
<keyword evidence="2" id="KW-0418">Kinase</keyword>
<dbReference type="GO" id="GO:0008902">
    <property type="term" value="F:hydroxymethylpyrimidine kinase activity"/>
    <property type="evidence" value="ECO:0007669"/>
    <property type="project" value="TreeGrafter"/>
</dbReference>
<dbReference type="GO" id="GO:0008972">
    <property type="term" value="F:phosphomethylpyrimidine kinase activity"/>
    <property type="evidence" value="ECO:0007669"/>
    <property type="project" value="TreeGrafter"/>
</dbReference>
<organism evidence="2 3">
    <name type="scientific">Neptunomonas antarctica</name>
    <dbReference type="NCBI Taxonomy" id="619304"/>
    <lineage>
        <taxon>Bacteria</taxon>
        <taxon>Pseudomonadati</taxon>
        <taxon>Pseudomonadota</taxon>
        <taxon>Gammaproteobacteria</taxon>
        <taxon>Oceanospirillales</taxon>
        <taxon>Oceanospirillaceae</taxon>
        <taxon>Neptunomonas</taxon>
    </lineage>
</organism>
<dbReference type="InterPro" id="IPR013749">
    <property type="entry name" value="PM/HMP-P_kinase-1"/>
</dbReference>
<dbReference type="OrthoDB" id="9810880at2"/>
<evidence type="ECO:0000259" key="1">
    <source>
        <dbReference type="Pfam" id="PF08543"/>
    </source>
</evidence>
<keyword evidence="2" id="KW-0808">Transferase</keyword>
<proteinExistence type="predicted"/>
<dbReference type="EMBL" id="FTOE01000017">
    <property type="protein sequence ID" value="SIT12277.1"/>
    <property type="molecule type" value="Genomic_DNA"/>
</dbReference>
<keyword evidence="3" id="KW-1185">Reference proteome</keyword>
<feature type="domain" description="Pyridoxamine kinase/Phosphomethylpyrimidine kinase" evidence="1">
    <location>
        <begin position="48"/>
        <end position="145"/>
    </location>
</feature>
<evidence type="ECO:0000313" key="2">
    <source>
        <dbReference type="EMBL" id="SIT12277.1"/>
    </source>
</evidence>
<dbReference type="AlphaFoldDB" id="A0A1N7PP56"/>
<accession>A0A1N7PP56</accession>
<name>A0A1N7PP56_9GAMM</name>
<dbReference type="UniPathway" id="UPA00060">
    <property type="reaction ID" value="UER00138"/>
</dbReference>
<gene>
    <name evidence="2" type="ORF">SAMN05421760_11737</name>
</gene>
<dbReference type="Pfam" id="PF08543">
    <property type="entry name" value="Phos_pyr_kin"/>
    <property type="match status" value="1"/>
</dbReference>
<protein>
    <submittedName>
        <fullName evidence="2">Hydroxymethylpyrimidine/phosphomethylpyrimidine kinase</fullName>
    </submittedName>
</protein>
<reference evidence="3" key="1">
    <citation type="submission" date="2017-01" db="EMBL/GenBank/DDBJ databases">
        <authorList>
            <person name="Varghese N."/>
            <person name="Submissions S."/>
        </authorList>
    </citation>
    <scope>NUCLEOTIDE SEQUENCE [LARGE SCALE GENOMIC DNA]</scope>
    <source>
        <strain evidence="3">DSM 22306</strain>
    </source>
</reference>
<dbReference type="PANTHER" id="PTHR20858">
    <property type="entry name" value="PHOSPHOMETHYLPYRIMIDINE KINASE"/>
    <property type="match status" value="1"/>
</dbReference>